<keyword evidence="4" id="KW-0156">Chromatin regulator</keyword>
<dbReference type="STRING" id="905079.L1IT43"/>
<evidence type="ECO:0000256" key="4">
    <source>
        <dbReference type="ARBA" id="ARBA00022853"/>
    </source>
</evidence>
<dbReference type="OMA" id="NAWVAMR"/>
<dbReference type="AlphaFoldDB" id="L1IT43"/>
<evidence type="ECO:0000256" key="5">
    <source>
        <dbReference type="ARBA" id="ARBA00022964"/>
    </source>
</evidence>
<keyword evidence="3" id="KW-0479">Metal-binding</keyword>
<proteinExistence type="inferred from homology"/>
<dbReference type="OrthoDB" id="424465at2759"/>
<dbReference type="PANTHER" id="PTHR12480">
    <property type="entry name" value="ARGININE DEMETHYLASE AND LYSYL-HYDROXYLASE JMJD"/>
    <property type="match status" value="1"/>
</dbReference>
<keyword evidence="8" id="KW-0805">Transcription regulation</keyword>
<dbReference type="Proteomes" id="UP000011087">
    <property type="component" value="Unassembled WGS sequence"/>
</dbReference>
<dbReference type="Pfam" id="PF13621">
    <property type="entry name" value="Cupin_8"/>
    <property type="match status" value="1"/>
</dbReference>
<keyword evidence="10" id="KW-0539">Nucleus</keyword>
<evidence type="ECO:0000256" key="7">
    <source>
        <dbReference type="ARBA" id="ARBA00023004"/>
    </source>
</evidence>
<dbReference type="EnsemblProtists" id="EKX39010">
    <property type="protein sequence ID" value="EKX39010"/>
    <property type="gene ID" value="GUITHDRAFT_76659"/>
</dbReference>
<dbReference type="PaxDb" id="55529-EKX39010"/>
<comment type="subcellular location">
    <subcellularLocation>
        <location evidence="2">Nucleus</location>
    </subcellularLocation>
</comment>
<evidence type="ECO:0000256" key="1">
    <source>
        <dbReference type="ARBA" id="ARBA00001954"/>
    </source>
</evidence>
<protein>
    <recommendedName>
        <fullName evidence="12">JmjC domain-containing protein</fullName>
    </recommendedName>
</protein>
<reference evidence="15" key="2">
    <citation type="submission" date="2012-11" db="EMBL/GenBank/DDBJ databases">
        <authorList>
            <person name="Kuo A."/>
            <person name="Curtis B.A."/>
            <person name="Tanifuji G."/>
            <person name="Burki F."/>
            <person name="Gruber A."/>
            <person name="Irimia M."/>
            <person name="Maruyama S."/>
            <person name="Arias M.C."/>
            <person name="Ball S.G."/>
            <person name="Gile G.H."/>
            <person name="Hirakawa Y."/>
            <person name="Hopkins J.F."/>
            <person name="Rensing S.A."/>
            <person name="Schmutz J."/>
            <person name="Symeonidi A."/>
            <person name="Elias M."/>
            <person name="Eveleigh R.J."/>
            <person name="Herman E.K."/>
            <person name="Klute M.J."/>
            <person name="Nakayama T."/>
            <person name="Obornik M."/>
            <person name="Reyes-Prieto A."/>
            <person name="Armbrust E.V."/>
            <person name="Aves S.J."/>
            <person name="Beiko R.G."/>
            <person name="Coutinho P."/>
            <person name="Dacks J.B."/>
            <person name="Durnford D.G."/>
            <person name="Fast N.M."/>
            <person name="Green B.R."/>
            <person name="Grisdale C."/>
            <person name="Hempe F."/>
            <person name="Henrissat B."/>
            <person name="Hoppner M.P."/>
            <person name="Ishida K.-I."/>
            <person name="Kim E."/>
            <person name="Koreny L."/>
            <person name="Kroth P.G."/>
            <person name="Liu Y."/>
            <person name="Malik S.-B."/>
            <person name="Maier U.G."/>
            <person name="McRose D."/>
            <person name="Mock T."/>
            <person name="Neilson J.A."/>
            <person name="Onodera N.T."/>
            <person name="Poole A.M."/>
            <person name="Pritham E.J."/>
            <person name="Richards T.A."/>
            <person name="Rocap G."/>
            <person name="Roy S.W."/>
            <person name="Sarai C."/>
            <person name="Schaack S."/>
            <person name="Shirato S."/>
            <person name="Slamovits C.H."/>
            <person name="Spencer D.F."/>
            <person name="Suzuki S."/>
            <person name="Worden A.Z."/>
            <person name="Zauner S."/>
            <person name="Barry K."/>
            <person name="Bell C."/>
            <person name="Bharti A.K."/>
            <person name="Crow J.A."/>
            <person name="Grimwood J."/>
            <person name="Kramer R."/>
            <person name="Lindquist E."/>
            <person name="Lucas S."/>
            <person name="Salamov A."/>
            <person name="McFadden G.I."/>
            <person name="Lane C.E."/>
            <person name="Keeling P.J."/>
            <person name="Gray M.W."/>
            <person name="Grigoriev I.V."/>
            <person name="Archibald J.M."/>
        </authorList>
    </citation>
    <scope>NUCLEOTIDE SEQUENCE</scope>
    <source>
        <strain evidence="15">CCMP2712</strain>
    </source>
</reference>
<evidence type="ECO:0000313" key="14">
    <source>
        <dbReference type="EnsemblProtists" id="EKX39010"/>
    </source>
</evidence>
<evidence type="ECO:0000256" key="8">
    <source>
        <dbReference type="ARBA" id="ARBA00023015"/>
    </source>
</evidence>
<evidence type="ECO:0000256" key="10">
    <source>
        <dbReference type="ARBA" id="ARBA00023242"/>
    </source>
</evidence>
<dbReference type="GO" id="GO:0005737">
    <property type="term" value="C:cytoplasm"/>
    <property type="evidence" value="ECO:0007669"/>
    <property type="project" value="TreeGrafter"/>
</dbReference>
<dbReference type="GO" id="GO:0046872">
    <property type="term" value="F:metal ion binding"/>
    <property type="evidence" value="ECO:0007669"/>
    <property type="project" value="UniProtKB-KW"/>
</dbReference>
<evidence type="ECO:0000256" key="6">
    <source>
        <dbReference type="ARBA" id="ARBA00023002"/>
    </source>
</evidence>
<keyword evidence="6" id="KW-0560">Oxidoreductase</keyword>
<dbReference type="eggNOG" id="KOG2130">
    <property type="taxonomic scope" value="Eukaryota"/>
</dbReference>
<dbReference type="Gene3D" id="2.60.120.650">
    <property type="entry name" value="Cupin"/>
    <property type="match status" value="1"/>
</dbReference>
<name>L1IT43_GUITC</name>
<dbReference type="KEGG" id="gtt:GUITHDRAFT_76659"/>
<evidence type="ECO:0000256" key="3">
    <source>
        <dbReference type="ARBA" id="ARBA00022723"/>
    </source>
</evidence>
<sequence>MDEEPDFTYEEAITDCKKRIRPEFSEDEWSAKKFHALDLEVLNAPQENCDKIHVNDFTVEEFVDKYETASRPCIIRGAMDGWRAYGKWSLEWLAQEHGDVELRCGDDEEGERVEIKLSHFVRYMQEQEDDNPLYVFDENFADDEKETASMAQDFSIPTYFQEDLFKYLGEDDRPPYRWVLVGPKRSGSSIHIDPCGTSAWNSLLAGRKRWVLFPPGTPRSVIKPESWLAQKRSEALDWFLYHLDGMKQQLPAHQQPVEVIMEAGETIFVPGGWWHTVLNLEDTIAVTQNFVSSNNFMLVYQELKTSRTKLSRKWLRSLSFDRQDLVEVLKRNEKEEGKREG</sequence>
<dbReference type="GO" id="GO:0106140">
    <property type="term" value="F:P-TEFb complex binding"/>
    <property type="evidence" value="ECO:0007669"/>
    <property type="project" value="TreeGrafter"/>
</dbReference>
<dbReference type="GeneID" id="17295814"/>
<keyword evidence="15" id="KW-1185">Reference proteome</keyword>
<keyword evidence="5" id="KW-0223">Dioxygenase</keyword>
<dbReference type="InterPro" id="IPR003347">
    <property type="entry name" value="JmjC_dom"/>
</dbReference>
<evidence type="ECO:0000256" key="9">
    <source>
        <dbReference type="ARBA" id="ARBA00023163"/>
    </source>
</evidence>
<evidence type="ECO:0000256" key="2">
    <source>
        <dbReference type="ARBA" id="ARBA00004123"/>
    </source>
</evidence>
<evidence type="ECO:0000313" key="13">
    <source>
        <dbReference type="EMBL" id="EKX39010.1"/>
    </source>
</evidence>
<dbReference type="GO" id="GO:0033749">
    <property type="term" value="F:histone H4R3 demethylase activity"/>
    <property type="evidence" value="ECO:0007669"/>
    <property type="project" value="TreeGrafter"/>
</dbReference>
<reference evidence="14" key="3">
    <citation type="submission" date="2016-03" db="UniProtKB">
        <authorList>
            <consortium name="EnsemblProtists"/>
        </authorList>
    </citation>
    <scope>IDENTIFICATION</scope>
</reference>
<dbReference type="PROSITE" id="PS51184">
    <property type="entry name" value="JMJC"/>
    <property type="match status" value="1"/>
</dbReference>
<dbReference type="SUPFAM" id="SSF51197">
    <property type="entry name" value="Clavaminate synthase-like"/>
    <property type="match status" value="1"/>
</dbReference>
<reference evidence="13 15" key="1">
    <citation type="journal article" date="2012" name="Nature">
        <title>Algal genomes reveal evolutionary mosaicism and the fate of nucleomorphs.</title>
        <authorList>
            <consortium name="DOE Joint Genome Institute"/>
            <person name="Curtis B.A."/>
            <person name="Tanifuji G."/>
            <person name="Burki F."/>
            <person name="Gruber A."/>
            <person name="Irimia M."/>
            <person name="Maruyama S."/>
            <person name="Arias M.C."/>
            <person name="Ball S.G."/>
            <person name="Gile G.H."/>
            <person name="Hirakawa Y."/>
            <person name="Hopkins J.F."/>
            <person name="Kuo A."/>
            <person name="Rensing S.A."/>
            <person name="Schmutz J."/>
            <person name="Symeonidi A."/>
            <person name="Elias M."/>
            <person name="Eveleigh R.J."/>
            <person name="Herman E.K."/>
            <person name="Klute M.J."/>
            <person name="Nakayama T."/>
            <person name="Obornik M."/>
            <person name="Reyes-Prieto A."/>
            <person name="Armbrust E.V."/>
            <person name="Aves S.J."/>
            <person name="Beiko R.G."/>
            <person name="Coutinho P."/>
            <person name="Dacks J.B."/>
            <person name="Durnford D.G."/>
            <person name="Fast N.M."/>
            <person name="Green B.R."/>
            <person name="Grisdale C.J."/>
            <person name="Hempel F."/>
            <person name="Henrissat B."/>
            <person name="Hoppner M.P."/>
            <person name="Ishida K."/>
            <person name="Kim E."/>
            <person name="Koreny L."/>
            <person name="Kroth P.G."/>
            <person name="Liu Y."/>
            <person name="Malik S.B."/>
            <person name="Maier U.G."/>
            <person name="McRose D."/>
            <person name="Mock T."/>
            <person name="Neilson J.A."/>
            <person name="Onodera N.T."/>
            <person name="Poole A.M."/>
            <person name="Pritham E.J."/>
            <person name="Richards T.A."/>
            <person name="Rocap G."/>
            <person name="Roy S.W."/>
            <person name="Sarai C."/>
            <person name="Schaack S."/>
            <person name="Shirato S."/>
            <person name="Slamovits C.H."/>
            <person name="Spencer D.F."/>
            <person name="Suzuki S."/>
            <person name="Worden A.Z."/>
            <person name="Zauner S."/>
            <person name="Barry K."/>
            <person name="Bell C."/>
            <person name="Bharti A.K."/>
            <person name="Crow J.A."/>
            <person name="Grimwood J."/>
            <person name="Kramer R."/>
            <person name="Lindquist E."/>
            <person name="Lucas S."/>
            <person name="Salamov A."/>
            <person name="McFadden G.I."/>
            <person name="Lane C.E."/>
            <person name="Keeling P.J."/>
            <person name="Gray M.W."/>
            <person name="Grigoriev I.V."/>
            <person name="Archibald J.M."/>
        </authorList>
    </citation>
    <scope>NUCLEOTIDE SEQUENCE</scope>
    <source>
        <strain evidence="13 15">CCMP2712</strain>
    </source>
</reference>
<comment type="similarity">
    <text evidence="11">Belongs to the JMJD6 family.</text>
</comment>
<dbReference type="EMBL" id="JH993043">
    <property type="protein sequence ID" value="EKX39010.1"/>
    <property type="molecule type" value="Genomic_DNA"/>
</dbReference>
<comment type="cofactor">
    <cofactor evidence="1">
        <name>Fe(2+)</name>
        <dbReference type="ChEBI" id="CHEBI:29033"/>
    </cofactor>
</comment>
<dbReference type="RefSeq" id="XP_005825990.1">
    <property type="nucleotide sequence ID" value="XM_005825933.1"/>
</dbReference>
<keyword evidence="9" id="KW-0804">Transcription</keyword>
<evidence type="ECO:0000313" key="15">
    <source>
        <dbReference type="Proteomes" id="UP000011087"/>
    </source>
</evidence>
<dbReference type="GO" id="GO:0005634">
    <property type="term" value="C:nucleus"/>
    <property type="evidence" value="ECO:0007669"/>
    <property type="project" value="UniProtKB-SubCell"/>
</dbReference>
<organism evidence="13">
    <name type="scientific">Guillardia theta (strain CCMP2712)</name>
    <name type="common">Cryptophyte</name>
    <dbReference type="NCBI Taxonomy" id="905079"/>
    <lineage>
        <taxon>Eukaryota</taxon>
        <taxon>Cryptophyceae</taxon>
        <taxon>Pyrenomonadales</taxon>
        <taxon>Geminigeraceae</taxon>
        <taxon>Guillardia</taxon>
    </lineage>
</organism>
<gene>
    <name evidence="13" type="ORF">GUITHDRAFT_76659</name>
</gene>
<feature type="domain" description="JmjC" evidence="12">
    <location>
        <begin position="145"/>
        <end position="307"/>
    </location>
</feature>
<evidence type="ECO:0000259" key="12">
    <source>
        <dbReference type="PROSITE" id="PS51184"/>
    </source>
</evidence>
<dbReference type="PANTHER" id="PTHR12480:SF32">
    <property type="entry name" value="BIFUNCTIONAL ARGININE DEMETHYLASE AND LYSYL-HYDROXYLASE JMJD6"/>
    <property type="match status" value="1"/>
</dbReference>
<evidence type="ECO:0000256" key="11">
    <source>
        <dbReference type="ARBA" id="ARBA00038068"/>
    </source>
</evidence>
<dbReference type="HOGENOM" id="CLU_016785_8_0_1"/>
<dbReference type="InterPro" id="IPR050910">
    <property type="entry name" value="JMJD6_ArgDemeth/LysHydrox"/>
</dbReference>
<dbReference type="InterPro" id="IPR041667">
    <property type="entry name" value="Cupin_8"/>
</dbReference>
<keyword evidence="7" id="KW-0408">Iron</keyword>
<dbReference type="Gene3D" id="1.20.1280.270">
    <property type="match status" value="1"/>
</dbReference>
<dbReference type="SMART" id="SM00558">
    <property type="entry name" value="JmjC"/>
    <property type="match status" value="1"/>
</dbReference>
<accession>L1IT43</accession>